<proteinExistence type="predicted"/>
<dbReference type="Gene3D" id="1.40.20.10">
    <property type="entry name" value="CHAD domain"/>
    <property type="match status" value="1"/>
</dbReference>
<evidence type="ECO:0000313" key="3">
    <source>
        <dbReference type="Proteomes" id="UP000239936"/>
    </source>
</evidence>
<protein>
    <submittedName>
        <fullName evidence="2">Metal-chelation protein CHAD</fullName>
    </submittedName>
</protein>
<dbReference type="PANTHER" id="PTHR39339">
    <property type="entry name" value="SLR1444 PROTEIN"/>
    <property type="match status" value="1"/>
</dbReference>
<accession>A0A2S7XU31</accession>
<dbReference type="EMBL" id="PPGH01000018">
    <property type="protein sequence ID" value="PQJ97166.1"/>
    <property type="molecule type" value="Genomic_DNA"/>
</dbReference>
<keyword evidence="3" id="KW-1185">Reference proteome</keyword>
<feature type="domain" description="CHAD" evidence="1">
    <location>
        <begin position="14"/>
        <end position="314"/>
    </location>
</feature>
<dbReference type="PROSITE" id="PS51708">
    <property type="entry name" value="CHAD"/>
    <property type="match status" value="1"/>
</dbReference>
<dbReference type="SMART" id="SM00880">
    <property type="entry name" value="CHAD"/>
    <property type="match status" value="1"/>
</dbReference>
<dbReference type="InterPro" id="IPR007899">
    <property type="entry name" value="CHAD_dom"/>
</dbReference>
<dbReference type="AlphaFoldDB" id="A0A2S7XU31"/>
<organism evidence="2 3">
    <name type="scientific">Chromatium okenii</name>
    <dbReference type="NCBI Taxonomy" id="61644"/>
    <lineage>
        <taxon>Bacteria</taxon>
        <taxon>Pseudomonadati</taxon>
        <taxon>Pseudomonadota</taxon>
        <taxon>Gammaproteobacteria</taxon>
        <taxon>Chromatiales</taxon>
        <taxon>Chromatiaceae</taxon>
        <taxon>Chromatium</taxon>
    </lineage>
</organism>
<dbReference type="PANTHER" id="PTHR39339:SF1">
    <property type="entry name" value="CHAD DOMAIN-CONTAINING PROTEIN"/>
    <property type="match status" value="1"/>
</dbReference>
<dbReference type="Proteomes" id="UP000239936">
    <property type="component" value="Unassembled WGS sequence"/>
</dbReference>
<sequence>MNISVESDALFDPNQRADFVTKAILQRQFAILLTNLDGVRALQNPEFLHDFRVAIRRSRSALTQIKGVFPNGTVELQRSRLTWLQQVTNPLRDLDVYLLRFDADCQRLPVSLQPALKPLHDYLLHIHQHEQQQLITALDSNRFAEWIQDWRSFLETPVPEKSSLVNAMRPIKRIANQRIWRLNKRVRCAGRAIQIDTADEERHALRKDCKKLRYLMEFFQHFYPEQDIRRLIKQLKTLLDYLGDYQDIAVQVRYLSDFAQQMRNENLANTATLLAMGALIGVLLEQQQTMRYAFDVVFADYLNDDHQALFRTLFAATH</sequence>
<gene>
    <name evidence="2" type="ORF">CXB77_04225</name>
</gene>
<comment type="caution">
    <text evidence="2">The sequence shown here is derived from an EMBL/GenBank/DDBJ whole genome shotgun (WGS) entry which is preliminary data.</text>
</comment>
<dbReference type="Pfam" id="PF05235">
    <property type="entry name" value="CHAD"/>
    <property type="match status" value="1"/>
</dbReference>
<dbReference type="RefSeq" id="WP_105072906.1">
    <property type="nucleotide sequence ID" value="NZ_PPGH01000018.1"/>
</dbReference>
<evidence type="ECO:0000259" key="1">
    <source>
        <dbReference type="PROSITE" id="PS51708"/>
    </source>
</evidence>
<reference evidence="2 3" key="1">
    <citation type="submission" date="2018-01" db="EMBL/GenBank/DDBJ databases">
        <title>The complete genome sequence of Chromatium okenii LaCa, a purple sulfur bacterium with a turbulent life.</title>
        <authorList>
            <person name="Luedin S.M."/>
            <person name="Liechti N."/>
            <person name="Storelli N."/>
            <person name="Danza F."/>
            <person name="Wittwer M."/>
            <person name="Pothier J.F."/>
            <person name="Tonolla M.A."/>
        </authorList>
    </citation>
    <scope>NUCLEOTIDE SEQUENCE [LARGE SCALE GENOMIC DNA]</scope>
    <source>
        <strain evidence="2 3">LaCa</strain>
    </source>
</reference>
<dbReference type="OrthoDB" id="9810154at2"/>
<dbReference type="InterPro" id="IPR038186">
    <property type="entry name" value="CHAD_dom_sf"/>
</dbReference>
<evidence type="ECO:0000313" key="2">
    <source>
        <dbReference type="EMBL" id="PQJ97166.1"/>
    </source>
</evidence>
<name>A0A2S7XU31_9GAMM</name>